<dbReference type="RefSeq" id="WP_014456015.1">
    <property type="nucleotide sequence ID" value="NC_017098.1"/>
</dbReference>
<name>H9UKI9_SPIAZ</name>
<dbReference type="OrthoDB" id="371100at2"/>
<protein>
    <submittedName>
        <fullName evidence="1">Uncharacterized protein</fullName>
    </submittedName>
</protein>
<dbReference type="KEGG" id="sfc:Spiaf_1981"/>
<evidence type="ECO:0000313" key="2">
    <source>
        <dbReference type="Proteomes" id="UP000007383"/>
    </source>
</evidence>
<reference evidence="2" key="1">
    <citation type="journal article" date="2013" name="Stand. Genomic Sci.">
        <title>Complete genome sequence of the halophilic bacterium Spirochaeta africana type strain (Z-7692(T)) from the alkaline Lake Magadi in the East African Rift.</title>
        <authorList>
            <person name="Liolos K."/>
            <person name="Abt B."/>
            <person name="Scheuner C."/>
            <person name="Teshima H."/>
            <person name="Held B."/>
            <person name="Lapidus A."/>
            <person name="Nolan M."/>
            <person name="Lucas S."/>
            <person name="Deshpande S."/>
            <person name="Cheng J.F."/>
            <person name="Tapia R."/>
            <person name="Goodwin L.A."/>
            <person name="Pitluck S."/>
            <person name="Pagani I."/>
            <person name="Ivanova N."/>
            <person name="Mavromatis K."/>
            <person name="Mikhailova N."/>
            <person name="Huntemann M."/>
            <person name="Pati A."/>
            <person name="Chen A."/>
            <person name="Palaniappan K."/>
            <person name="Land M."/>
            <person name="Rohde M."/>
            <person name="Tindall B.J."/>
            <person name="Detter J.C."/>
            <person name="Goker M."/>
            <person name="Bristow J."/>
            <person name="Eisen J.A."/>
            <person name="Markowitz V."/>
            <person name="Hugenholtz P."/>
            <person name="Woyke T."/>
            <person name="Klenk H.P."/>
            <person name="Kyrpides N.C."/>
        </authorList>
    </citation>
    <scope>NUCLEOTIDE SEQUENCE</scope>
    <source>
        <strain evidence="2">ATCC 700263 / DSM 8902 / Z-7692</strain>
    </source>
</reference>
<evidence type="ECO:0000313" key="1">
    <source>
        <dbReference type="EMBL" id="AFG38032.1"/>
    </source>
</evidence>
<keyword evidence="2" id="KW-1185">Reference proteome</keyword>
<proteinExistence type="predicted"/>
<dbReference type="PATRIC" id="fig|889378.3.peg.1968"/>
<gene>
    <name evidence="1" type="ordered locus">Spiaf_1981</name>
</gene>
<dbReference type="Proteomes" id="UP000007383">
    <property type="component" value="Chromosome"/>
</dbReference>
<accession>H9UKI9</accession>
<organism evidence="1 2">
    <name type="scientific">Spirochaeta africana (strain ATCC 700263 / DSM 8902 / Z-7692)</name>
    <dbReference type="NCBI Taxonomy" id="889378"/>
    <lineage>
        <taxon>Bacteria</taxon>
        <taxon>Pseudomonadati</taxon>
        <taxon>Spirochaetota</taxon>
        <taxon>Spirochaetia</taxon>
        <taxon>Spirochaetales</taxon>
        <taxon>Spirochaetaceae</taxon>
        <taxon>Spirochaeta</taxon>
    </lineage>
</organism>
<dbReference type="AlphaFoldDB" id="H9UKI9"/>
<dbReference type="HOGENOM" id="CLU_2702959_0_0_12"/>
<sequence>MGRKKLSVPKHETVNGYLVRLEDLSFDQAEAVMDFKRRNPRLGYGEIALLLGYADRILTDGTGEVVTDTDSDI</sequence>
<dbReference type="EMBL" id="CP003282">
    <property type="protein sequence ID" value="AFG38032.1"/>
    <property type="molecule type" value="Genomic_DNA"/>
</dbReference>
<dbReference type="STRING" id="889378.Spiaf_1981"/>